<evidence type="ECO:0000256" key="2">
    <source>
        <dbReference type="SAM" id="SignalP"/>
    </source>
</evidence>
<organism evidence="4 5">
    <name type="scientific">Janthinobacterium fluminis</name>
    <dbReference type="NCBI Taxonomy" id="2987524"/>
    <lineage>
        <taxon>Bacteria</taxon>
        <taxon>Pseudomonadati</taxon>
        <taxon>Pseudomonadota</taxon>
        <taxon>Betaproteobacteria</taxon>
        <taxon>Burkholderiales</taxon>
        <taxon>Oxalobacteraceae</taxon>
        <taxon>Janthinobacterium</taxon>
    </lineage>
</organism>
<evidence type="ECO:0000313" key="4">
    <source>
        <dbReference type="EMBL" id="MDC8758460.1"/>
    </source>
</evidence>
<evidence type="ECO:0000256" key="1">
    <source>
        <dbReference type="SAM" id="Phobius"/>
    </source>
</evidence>
<reference evidence="4 5" key="1">
    <citation type="submission" date="2022-10" db="EMBL/GenBank/DDBJ databases">
        <title>Janthinobacterium sp. hw3 Genome sequencing.</title>
        <authorList>
            <person name="Park S."/>
        </authorList>
    </citation>
    <scope>NUCLEOTIDE SEQUENCE [LARGE SCALE GENOMIC DNA]</scope>
    <source>
        <strain evidence="5">hw3</strain>
    </source>
</reference>
<evidence type="ECO:0000259" key="3">
    <source>
        <dbReference type="Pfam" id="PF07589"/>
    </source>
</evidence>
<keyword evidence="1" id="KW-1133">Transmembrane helix</keyword>
<evidence type="ECO:0000313" key="5">
    <source>
        <dbReference type="Proteomes" id="UP001221208"/>
    </source>
</evidence>
<dbReference type="EMBL" id="JAQQXR010000004">
    <property type="protein sequence ID" value="MDC8758460.1"/>
    <property type="molecule type" value="Genomic_DNA"/>
</dbReference>
<accession>A0ABT5K1A7</accession>
<feature type="chain" id="PRO_5047176880" evidence="2">
    <location>
        <begin position="26"/>
        <end position="195"/>
    </location>
</feature>
<gene>
    <name evidence="4" type="ORF">OIK44_12795</name>
</gene>
<dbReference type="Pfam" id="PF07589">
    <property type="entry name" value="PEP-CTERM"/>
    <property type="match status" value="1"/>
</dbReference>
<dbReference type="RefSeq" id="WP_273671137.1">
    <property type="nucleotide sequence ID" value="NZ_JAQQXR010000004.1"/>
</dbReference>
<keyword evidence="1" id="KW-0812">Transmembrane</keyword>
<sequence length="195" mass="19546">MLKKIPAAIASAAILASLAAAPASAALTLGSVACTSSAVTTAQPGYTGCLGSFTGNMDNQLSSIYSAIASGFGLSTNTYFASQQFATVGNPFSADAGALDNGTISFDTAQAGVFVIGLKQANAFSLYRFDGSLVAGGISSISYDSNGVKKNGGTILSHAGFFGSPVSAVPEADTYAMLLAGLGMIGFIARRRKAQ</sequence>
<keyword evidence="5" id="KW-1185">Reference proteome</keyword>
<name>A0ABT5K1A7_9BURK</name>
<comment type="caution">
    <text evidence="4">The sequence shown here is derived from an EMBL/GenBank/DDBJ whole genome shotgun (WGS) entry which is preliminary data.</text>
</comment>
<dbReference type="Proteomes" id="UP001221208">
    <property type="component" value="Unassembled WGS sequence"/>
</dbReference>
<keyword evidence="2" id="KW-0732">Signal</keyword>
<protein>
    <submittedName>
        <fullName evidence="4">PEP-CTERM sorting domain-containing protein</fullName>
    </submittedName>
</protein>
<keyword evidence="1" id="KW-0472">Membrane</keyword>
<feature type="domain" description="Ice-binding protein C-terminal" evidence="3">
    <location>
        <begin position="168"/>
        <end position="192"/>
    </location>
</feature>
<dbReference type="PROSITE" id="PS51257">
    <property type="entry name" value="PROKAR_LIPOPROTEIN"/>
    <property type="match status" value="1"/>
</dbReference>
<feature type="signal peptide" evidence="2">
    <location>
        <begin position="1"/>
        <end position="25"/>
    </location>
</feature>
<feature type="transmembrane region" description="Helical" evidence="1">
    <location>
        <begin position="172"/>
        <end position="189"/>
    </location>
</feature>
<proteinExistence type="predicted"/>
<dbReference type="InterPro" id="IPR013424">
    <property type="entry name" value="Ice-binding_C"/>
</dbReference>